<reference evidence="1 2" key="1">
    <citation type="submission" date="2017-09" db="EMBL/GenBank/DDBJ databases">
        <title>Depth-based differentiation of microbial function through sediment-hosted aquifers and enrichment of novel symbionts in the deep terrestrial subsurface.</title>
        <authorList>
            <person name="Probst A.J."/>
            <person name="Ladd B."/>
            <person name="Jarett J.K."/>
            <person name="Geller-Mcgrath D.E."/>
            <person name="Sieber C.M."/>
            <person name="Emerson J.B."/>
            <person name="Anantharaman K."/>
            <person name="Thomas B.C."/>
            <person name="Malmstrom R."/>
            <person name="Stieglmeier M."/>
            <person name="Klingl A."/>
            <person name="Woyke T."/>
            <person name="Ryan C.M."/>
            <person name="Banfield J.F."/>
        </authorList>
    </citation>
    <scope>NUCLEOTIDE SEQUENCE [LARGE SCALE GENOMIC DNA]</scope>
    <source>
        <strain evidence="1">CG11_big_fil_rev_8_21_14_0_20_44_10</strain>
    </source>
</reference>
<name>A0A2H0KPR0_9BACT</name>
<gene>
    <name evidence="1" type="ORF">COV85_03685</name>
</gene>
<proteinExistence type="predicted"/>
<accession>A0A2H0KPR0</accession>
<protein>
    <submittedName>
        <fullName evidence="1">Uncharacterized protein</fullName>
    </submittedName>
</protein>
<evidence type="ECO:0000313" key="2">
    <source>
        <dbReference type="Proteomes" id="UP000231550"/>
    </source>
</evidence>
<dbReference type="EMBL" id="PCVN01000095">
    <property type="protein sequence ID" value="PIQ74151.1"/>
    <property type="molecule type" value="Genomic_DNA"/>
</dbReference>
<dbReference type="Proteomes" id="UP000231550">
    <property type="component" value="Unassembled WGS sequence"/>
</dbReference>
<dbReference type="AlphaFoldDB" id="A0A2H0KPR0"/>
<organism evidence="1 2">
    <name type="scientific">Candidatus Portnoybacteria bacterium CG11_big_fil_rev_8_21_14_0_20_44_10</name>
    <dbReference type="NCBI Taxonomy" id="1974818"/>
    <lineage>
        <taxon>Bacteria</taxon>
        <taxon>Candidatus Portnoyibacteriota</taxon>
    </lineage>
</organism>
<sequence length="89" mass="10212">MAYCPFDKAIRKAFVLAVHRYFEGKIFPKEEDVTVKGGPCRYDCFWDKERGVSVLAFAYPRKDNASFIYIAVVKSGNVTRYPCASYNPQ</sequence>
<comment type="caution">
    <text evidence="1">The sequence shown here is derived from an EMBL/GenBank/DDBJ whole genome shotgun (WGS) entry which is preliminary data.</text>
</comment>
<evidence type="ECO:0000313" key="1">
    <source>
        <dbReference type="EMBL" id="PIQ74151.1"/>
    </source>
</evidence>